<organism evidence="1">
    <name type="scientific">marine sediment metagenome</name>
    <dbReference type="NCBI Taxonomy" id="412755"/>
    <lineage>
        <taxon>unclassified sequences</taxon>
        <taxon>metagenomes</taxon>
        <taxon>ecological metagenomes</taxon>
    </lineage>
</organism>
<feature type="non-terminal residue" evidence="1">
    <location>
        <position position="1"/>
    </location>
</feature>
<evidence type="ECO:0000313" key="1">
    <source>
        <dbReference type="EMBL" id="GAG31634.1"/>
    </source>
</evidence>
<sequence>KFGDMLNKAVAKRRPKVKSLPGKTVPKFMETDETYLDWAEATQKAAPHLRKWYSQHVETIKESFGKDTDLFSVLLAITSPQADVEINVQYAINTYAYMMGVRSEPGGRYPNVVKKRIDSKWTSPEGMLADLESTQFKVTEFARALLGDPTATVGDLWMYRLFYGDPATTVNKDVETYNVAQITALRTKLHSLAGQMSDKTGETWTPREVQAALWVYINAKQTGKDVTKVASYQSGLNRPTEMY</sequence>
<feature type="non-terminal residue" evidence="1">
    <location>
        <position position="243"/>
    </location>
</feature>
<dbReference type="Pfam" id="PF23802">
    <property type="entry name" value="DUF7178"/>
    <property type="match status" value="1"/>
</dbReference>
<reference evidence="1" key="1">
    <citation type="journal article" date="2014" name="Front. Microbiol.">
        <title>High frequency of phylogenetically diverse reductive dehalogenase-homologous genes in deep subseafloor sedimentary metagenomes.</title>
        <authorList>
            <person name="Kawai M."/>
            <person name="Futagami T."/>
            <person name="Toyoda A."/>
            <person name="Takaki Y."/>
            <person name="Nishi S."/>
            <person name="Hori S."/>
            <person name="Arai W."/>
            <person name="Tsubouchi T."/>
            <person name="Morono Y."/>
            <person name="Uchiyama I."/>
            <person name="Ito T."/>
            <person name="Fujiyama A."/>
            <person name="Inagaki F."/>
            <person name="Takami H."/>
        </authorList>
    </citation>
    <scope>NUCLEOTIDE SEQUENCE</scope>
    <source>
        <strain evidence="1">Expedition CK06-06</strain>
    </source>
</reference>
<proteinExistence type="predicted"/>
<name>X0WKZ0_9ZZZZ</name>
<gene>
    <name evidence="1" type="ORF">S01H1_72004</name>
</gene>
<accession>X0WKZ0</accession>
<dbReference type="EMBL" id="BARS01047987">
    <property type="protein sequence ID" value="GAG31634.1"/>
    <property type="molecule type" value="Genomic_DNA"/>
</dbReference>
<dbReference type="InterPro" id="IPR055602">
    <property type="entry name" value="DUF7178"/>
</dbReference>
<protein>
    <submittedName>
        <fullName evidence="1">Uncharacterized protein</fullName>
    </submittedName>
</protein>
<comment type="caution">
    <text evidence="1">The sequence shown here is derived from an EMBL/GenBank/DDBJ whole genome shotgun (WGS) entry which is preliminary data.</text>
</comment>
<dbReference type="AlphaFoldDB" id="X0WKZ0"/>